<dbReference type="AlphaFoldDB" id="A0A1X7DN48"/>
<dbReference type="SMART" id="SM00387">
    <property type="entry name" value="HATPase_c"/>
    <property type="match status" value="1"/>
</dbReference>
<evidence type="ECO:0000313" key="14">
    <source>
        <dbReference type="EMBL" id="SMF18598.1"/>
    </source>
</evidence>
<dbReference type="InterPro" id="IPR003594">
    <property type="entry name" value="HATPase_dom"/>
</dbReference>
<dbReference type="EMBL" id="FXAF01000003">
    <property type="protein sequence ID" value="SMF18598.1"/>
    <property type="molecule type" value="Genomic_DNA"/>
</dbReference>
<dbReference type="InterPro" id="IPR036890">
    <property type="entry name" value="HATPase_C_sf"/>
</dbReference>
<keyword evidence="5 12" id="KW-0808">Transferase</keyword>
<evidence type="ECO:0000256" key="10">
    <source>
        <dbReference type="ARBA" id="ARBA00022989"/>
    </source>
</evidence>
<reference evidence="15" key="1">
    <citation type="submission" date="2017-04" db="EMBL/GenBank/DDBJ databases">
        <authorList>
            <person name="Varghese N."/>
            <person name="Submissions S."/>
        </authorList>
    </citation>
    <scope>NUCLEOTIDE SEQUENCE [LARGE SCALE GENOMIC DNA]</scope>
    <source>
        <strain evidence="15">B4P</strain>
    </source>
</reference>
<dbReference type="InterPro" id="IPR036097">
    <property type="entry name" value="HisK_dim/P_sf"/>
</dbReference>
<dbReference type="Pfam" id="PF00512">
    <property type="entry name" value="HisKA"/>
    <property type="match status" value="1"/>
</dbReference>
<dbReference type="Gene3D" id="1.10.287.130">
    <property type="match status" value="1"/>
</dbReference>
<dbReference type="PANTHER" id="PTHR43065:SF46">
    <property type="entry name" value="C4-DICARBOXYLATE TRANSPORT SENSOR PROTEIN DCTB"/>
    <property type="match status" value="1"/>
</dbReference>
<feature type="transmembrane region" description="Helical" evidence="12">
    <location>
        <begin position="21"/>
        <end position="43"/>
    </location>
</feature>
<evidence type="ECO:0000256" key="2">
    <source>
        <dbReference type="ARBA" id="ARBA00004651"/>
    </source>
</evidence>
<keyword evidence="7 12" id="KW-0547">Nucleotide-binding</keyword>
<dbReference type="EC" id="2.7.13.3" evidence="12"/>
<dbReference type="Gene3D" id="6.10.250.3020">
    <property type="match status" value="1"/>
</dbReference>
<dbReference type="RefSeq" id="WP_085421013.1">
    <property type="nucleotide sequence ID" value="NZ_FXAF01000003.1"/>
</dbReference>
<dbReference type="SMART" id="SM00388">
    <property type="entry name" value="HisKA"/>
    <property type="match status" value="1"/>
</dbReference>
<evidence type="ECO:0000256" key="1">
    <source>
        <dbReference type="ARBA" id="ARBA00000085"/>
    </source>
</evidence>
<dbReference type="Pfam" id="PF02518">
    <property type="entry name" value="HATPase_c"/>
    <property type="match status" value="1"/>
</dbReference>
<comment type="catalytic activity">
    <reaction evidence="1 12">
        <text>ATP + protein L-histidine = ADP + protein N-phospho-L-histidine.</text>
        <dbReference type="EC" id="2.7.13.3"/>
    </reaction>
</comment>
<sequence>MREDLPVADEKELVRRARRSWIAFALAALALCALTLYVVGVYARGSALSALEVQGRTDANLKVALLRAVLERPRALPLLLSHDRDVAEALSDASPQKREALSRKLEDLVAGTNASVLYVVGPDGITISASNWREATSFVGNDYAFRSYFSGAMQNGTAEHFALGTVSKRPGLYISQRVGPPAAPLGVVVVKMEFDQLERDWRDAQRPAFVVDDNHVVLITSIPSWRFMTTEALAAENLSAIRESLQFGDAPLLPLPFSPVETLSPDASIIRAVPPGNSAANYLRIAVPVASTDWSFQYLLPIDASLAGAMREARLIAVFALLLLTAAAAIWLRRRQAARMVIVREQMAREELERRVLERTRDLSLARDRLQAEITNHRVTEARLQVVQQDLVNANQLAILGQVAAGVAHEINQPVATIRAYADNSKVFLERQQTGPVAENLDLIAGLTERIGAITEDLKALARRGRTAPEPVELRDVIEGALLLLRSRFTGRLEMLTVEPIPEGMRVMGTRLRLEQVFINLFQNALEAIEAQDGGGVDVSAEASREWITVTVADNGPGIPPAVLDELFEPFNSSKEQGLGLGLVISKDIVTDYGGHIDVESGGSGTRFMVRLKKAAD</sequence>
<dbReference type="PRINTS" id="PR00344">
    <property type="entry name" value="BCTRLSENSOR"/>
</dbReference>
<dbReference type="STRING" id="464029.SAMN02982989_5626"/>
<dbReference type="PROSITE" id="PS50109">
    <property type="entry name" value="HIS_KIN"/>
    <property type="match status" value="1"/>
</dbReference>
<name>A0A1X7DN48_9HYPH</name>
<dbReference type="SUPFAM" id="SSF47384">
    <property type="entry name" value="Homodimeric domain of signal transducing histidine kinase"/>
    <property type="match status" value="1"/>
</dbReference>
<dbReference type="InterPro" id="IPR003661">
    <property type="entry name" value="HisK_dim/P_dom"/>
</dbReference>
<dbReference type="SUPFAM" id="SSF55874">
    <property type="entry name" value="ATPase domain of HSP90 chaperone/DNA topoisomerase II/histidine kinase"/>
    <property type="match status" value="1"/>
</dbReference>
<evidence type="ECO:0000256" key="12">
    <source>
        <dbReference type="PIRNR" id="PIRNR036431"/>
    </source>
</evidence>
<keyword evidence="8 12" id="KW-0418">Kinase</keyword>
<gene>
    <name evidence="14" type="ORF">SAMN02982989_5626</name>
</gene>
<dbReference type="GO" id="GO:0000155">
    <property type="term" value="F:phosphorelay sensor kinase activity"/>
    <property type="evidence" value="ECO:0007669"/>
    <property type="project" value="UniProtKB-UniRule"/>
</dbReference>
<dbReference type="InterPro" id="IPR017055">
    <property type="entry name" value="Sig_transdc_His_kinase_DctB"/>
</dbReference>
<dbReference type="Gene3D" id="3.30.450.20">
    <property type="entry name" value="PAS domain"/>
    <property type="match status" value="2"/>
</dbReference>
<dbReference type="PANTHER" id="PTHR43065">
    <property type="entry name" value="SENSOR HISTIDINE KINASE"/>
    <property type="match status" value="1"/>
</dbReference>
<dbReference type="InterPro" id="IPR004358">
    <property type="entry name" value="Sig_transdc_His_kin-like_C"/>
</dbReference>
<evidence type="ECO:0000256" key="6">
    <source>
        <dbReference type="ARBA" id="ARBA00022692"/>
    </source>
</evidence>
<feature type="domain" description="Histidine kinase" evidence="13">
    <location>
        <begin position="406"/>
        <end position="616"/>
    </location>
</feature>
<keyword evidence="10 12" id="KW-1133">Transmembrane helix</keyword>
<dbReference type="OrthoDB" id="7568856at2"/>
<proteinExistence type="predicted"/>
<evidence type="ECO:0000256" key="3">
    <source>
        <dbReference type="ARBA" id="ARBA00022475"/>
    </source>
</evidence>
<keyword evidence="3 12" id="KW-1003">Cell membrane</keyword>
<dbReference type="PIRSF" id="PIRSF036431">
    <property type="entry name" value="STHK_DctB"/>
    <property type="match status" value="1"/>
</dbReference>
<dbReference type="InterPro" id="IPR029151">
    <property type="entry name" value="Sensor-like_sf"/>
</dbReference>
<evidence type="ECO:0000256" key="5">
    <source>
        <dbReference type="ARBA" id="ARBA00022679"/>
    </source>
</evidence>
<evidence type="ECO:0000256" key="4">
    <source>
        <dbReference type="ARBA" id="ARBA00022553"/>
    </source>
</evidence>
<protein>
    <recommendedName>
        <fullName evidence="12">C4-dicarboxylate transport sensor protein</fullName>
        <ecNumber evidence="12">2.7.13.3</ecNumber>
    </recommendedName>
</protein>
<dbReference type="Gene3D" id="3.30.565.10">
    <property type="entry name" value="Histidine kinase-like ATPase, C-terminal domain"/>
    <property type="match status" value="1"/>
</dbReference>
<dbReference type="CDD" id="cd00082">
    <property type="entry name" value="HisKA"/>
    <property type="match status" value="1"/>
</dbReference>
<feature type="transmembrane region" description="Helical" evidence="12">
    <location>
        <begin position="315"/>
        <end position="332"/>
    </location>
</feature>
<keyword evidence="9 12" id="KW-0067">ATP-binding</keyword>
<dbReference type="InterPro" id="IPR005467">
    <property type="entry name" value="His_kinase_dom"/>
</dbReference>
<evidence type="ECO:0000256" key="8">
    <source>
        <dbReference type="ARBA" id="ARBA00022777"/>
    </source>
</evidence>
<dbReference type="SUPFAM" id="SSF103190">
    <property type="entry name" value="Sensory domain-like"/>
    <property type="match status" value="1"/>
</dbReference>
<keyword evidence="11 12" id="KW-0902">Two-component regulatory system</keyword>
<dbReference type="GO" id="GO:0005524">
    <property type="term" value="F:ATP binding"/>
    <property type="evidence" value="ECO:0007669"/>
    <property type="project" value="UniProtKB-UniRule"/>
</dbReference>
<keyword evidence="12" id="KW-0997">Cell inner membrane</keyword>
<dbReference type="Gene3D" id="1.20.5.170">
    <property type="match status" value="1"/>
</dbReference>
<comment type="function">
    <text evidence="12">Member of the two-component regulatory system DctB/DctD involved in the transport of C4-dicarboxylates. DctB functions as a membrane-associated protein kinase that phosphorylates DctD in response to environmental signals.</text>
</comment>
<keyword evidence="15" id="KW-1185">Reference proteome</keyword>
<evidence type="ECO:0000256" key="11">
    <source>
        <dbReference type="ARBA" id="ARBA00023012"/>
    </source>
</evidence>
<dbReference type="CDD" id="cd00075">
    <property type="entry name" value="HATPase"/>
    <property type="match status" value="1"/>
</dbReference>
<keyword evidence="6 12" id="KW-0812">Transmembrane</keyword>
<organism evidence="14 15">
    <name type="scientific">Xaviernesmea oryzae</name>
    <dbReference type="NCBI Taxonomy" id="464029"/>
    <lineage>
        <taxon>Bacteria</taxon>
        <taxon>Pseudomonadati</taxon>
        <taxon>Pseudomonadota</taxon>
        <taxon>Alphaproteobacteria</taxon>
        <taxon>Hyphomicrobiales</taxon>
        <taxon>Rhizobiaceae</taxon>
        <taxon>Rhizobium/Agrobacterium group</taxon>
        <taxon>Xaviernesmea</taxon>
    </lineage>
</organism>
<keyword evidence="12" id="KW-0472">Membrane</keyword>
<comment type="subcellular location">
    <subcellularLocation>
        <location evidence="12">Cell inner membrane</location>
    </subcellularLocation>
    <subcellularLocation>
        <location evidence="2">Cell membrane</location>
        <topology evidence="2">Multi-pass membrane protein</topology>
    </subcellularLocation>
</comment>
<evidence type="ECO:0000256" key="7">
    <source>
        <dbReference type="ARBA" id="ARBA00022741"/>
    </source>
</evidence>
<accession>A0A1X7DN48</accession>
<evidence type="ECO:0000259" key="13">
    <source>
        <dbReference type="PROSITE" id="PS50109"/>
    </source>
</evidence>
<dbReference type="GO" id="GO:0005886">
    <property type="term" value="C:plasma membrane"/>
    <property type="evidence" value="ECO:0007669"/>
    <property type="project" value="UniProtKB-SubCell"/>
</dbReference>
<evidence type="ECO:0000256" key="9">
    <source>
        <dbReference type="ARBA" id="ARBA00022840"/>
    </source>
</evidence>
<dbReference type="Proteomes" id="UP000192903">
    <property type="component" value="Unassembled WGS sequence"/>
</dbReference>
<keyword evidence="4" id="KW-0597">Phosphoprotein</keyword>
<evidence type="ECO:0000313" key="15">
    <source>
        <dbReference type="Proteomes" id="UP000192903"/>
    </source>
</evidence>